<dbReference type="InterPro" id="IPR004681">
    <property type="entry name" value="TRAP_DctM"/>
</dbReference>
<feature type="transmembrane region" description="Helical" evidence="7">
    <location>
        <begin position="80"/>
        <end position="102"/>
    </location>
</feature>
<evidence type="ECO:0000256" key="2">
    <source>
        <dbReference type="ARBA" id="ARBA00022475"/>
    </source>
</evidence>
<dbReference type="RefSeq" id="WP_185980808.1">
    <property type="nucleotide sequence ID" value="NZ_CP060204.1"/>
</dbReference>
<keyword evidence="2" id="KW-1003">Cell membrane</keyword>
<feature type="transmembrane region" description="Helical" evidence="7">
    <location>
        <begin position="361"/>
        <end position="388"/>
    </location>
</feature>
<protein>
    <submittedName>
        <fullName evidence="9">TRAP transporter large permease</fullName>
    </submittedName>
</protein>
<dbReference type="PANTHER" id="PTHR33362">
    <property type="entry name" value="SIALIC ACID TRAP TRANSPORTER PERMEASE PROTEIN SIAT-RELATED"/>
    <property type="match status" value="1"/>
</dbReference>
<dbReference type="Pfam" id="PF06808">
    <property type="entry name" value="DctM"/>
    <property type="match status" value="1"/>
</dbReference>
<evidence type="ECO:0000256" key="4">
    <source>
        <dbReference type="ARBA" id="ARBA00022692"/>
    </source>
</evidence>
<evidence type="ECO:0000256" key="1">
    <source>
        <dbReference type="ARBA" id="ARBA00004429"/>
    </source>
</evidence>
<dbReference type="GO" id="GO:0022857">
    <property type="term" value="F:transmembrane transporter activity"/>
    <property type="evidence" value="ECO:0007669"/>
    <property type="project" value="TreeGrafter"/>
</dbReference>
<proteinExistence type="predicted"/>
<gene>
    <name evidence="9" type="ORF">H1B31_02715</name>
</gene>
<keyword evidence="3" id="KW-0997">Cell inner membrane</keyword>
<feature type="transmembrane region" description="Helical" evidence="7">
    <location>
        <begin position="274"/>
        <end position="295"/>
    </location>
</feature>
<keyword evidence="6 7" id="KW-0472">Membrane</keyword>
<dbReference type="AlphaFoldDB" id="A0A7G7VL91"/>
<dbReference type="GO" id="GO:0005886">
    <property type="term" value="C:plasma membrane"/>
    <property type="evidence" value="ECO:0007669"/>
    <property type="project" value="UniProtKB-SubCell"/>
</dbReference>
<feature type="transmembrane region" description="Helical" evidence="7">
    <location>
        <begin position="173"/>
        <end position="194"/>
    </location>
</feature>
<dbReference type="KEGG" id="stim:H1B31_02715"/>
<evidence type="ECO:0000313" key="10">
    <source>
        <dbReference type="Proteomes" id="UP000515480"/>
    </source>
</evidence>
<feature type="domain" description="TRAP C4-dicarboxylate transport system permease DctM subunit" evidence="8">
    <location>
        <begin position="11"/>
        <end position="417"/>
    </location>
</feature>
<organism evidence="9 10">
    <name type="scientific">Selenomonas timonae</name>
    <dbReference type="NCBI Taxonomy" id="2754044"/>
    <lineage>
        <taxon>Bacteria</taxon>
        <taxon>Bacillati</taxon>
        <taxon>Bacillota</taxon>
        <taxon>Negativicutes</taxon>
        <taxon>Selenomonadales</taxon>
        <taxon>Selenomonadaceae</taxon>
        <taxon>Selenomonas</taxon>
    </lineage>
</organism>
<keyword evidence="4 7" id="KW-0812">Transmembrane</keyword>
<evidence type="ECO:0000313" key="9">
    <source>
        <dbReference type="EMBL" id="QNH54884.1"/>
    </source>
</evidence>
<evidence type="ECO:0000256" key="7">
    <source>
        <dbReference type="SAM" id="Phobius"/>
    </source>
</evidence>
<feature type="transmembrane region" description="Helical" evidence="7">
    <location>
        <begin position="336"/>
        <end position="355"/>
    </location>
</feature>
<feature type="transmembrane region" description="Helical" evidence="7">
    <location>
        <begin position="6"/>
        <end position="35"/>
    </location>
</feature>
<feature type="transmembrane region" description="Helical" evidence="7">
    <location>
        <begin position="400"/>
        <end position="424"/>
    </location>
</feature>
<dbReference type="PANTHER" id="PTHR33362:SF4">
    <property type="entry name" value="2,3-DIKETO-L-GULONATE TRAP TRANSPORTER LARGE PERMEASE PROTEIN YIAN"/>
    <property type="match status" value="1"/>
</dbReference>
<evidence type="ECO:0000259" key="8">
    <source>
        <dbReference type="Pfam" id="PF06808"/>
    </source>
</evidence>
<sequence>MEGTVMLSAAVLLVLLFLKVPVFVSVLAGGVTYFLMVPNLPGTIFVQRVIAGTESIPLLAIPFFVCAGVFMNYTGVTKRIMNFCSVLLGTFVGGLAQVAILLSTLMGGLSGSNLADAAMEAKMLVPEMTKRGFSLEFSSVVTATSAIITPLIPPGIAMIIYGSIANLSIGKLFVGGVGPGLLLCVAMMILVSIISHRRGYKPIRTERATPEEFFTALKAAFLPLCLPIIIIGGIRIGLFTPTEAGAVAIMYSLFLGIIYREMHLHDVITGIRETVTTSASIMIIIGAASTFAWILTKERIPQELAQMMIVFLETPALFLIVVNIFLLIVGMFLEGNAAMIILVPLLAPIAAYFGINEYQFAIMFIFNLAIGALSPPMGTLMFVTCGITKCKMSAFIKEAVPFYILLVVCLALLTIFPIFSSGFIDFVYGG</sequence>
<evidence type="ECO:0000256" key="3">
    <source>
        <dbReference type="ARBA" id="ARBA00022519"/>
    </source>
</evidence>
<reference evidence="9 10" key="1">
    <citation type="submission" date="2020-07" db="EMBL/GenBank/DDBJ databases">
        <title>Complete genome and description of Selenomonas timonensis sp. nov., a new bacterium isolated from a gingivitis subject.</title>
        <authorList>
            <person name="Antezack A."/>
        </authorList>
    </citation>
    <scope>NUCLEOTIDE SEQUENCE [LARGE SCALE GENOMIC DNA]</scope>
    <source>
        <strain evidence="9 10">Marseille-Q3039</strain>
    </source>
</reference>
<keyword evidence="5 7" id="KW-1133">Transmembrane helix</keyword>
<comment type="subcellular location">
    <subcellularLocation>
        <location evidence="1">Cell inner membrane</location>
        <topology evidence="1">Multi-pass membrane protein</topology>
    </subcellularLocation>
</comment>
<feature type="transmembrane region" description="Helical" evidence="7">
    <location>
        <begin position="307"/>
        <end position="329"/>
    </location>
</feature>
<feature type="transmembrane region" description="Helical" evidence="7">
    <location>
        <begin position="215"/>
        <end position="238"/>
    </location>
</feature>
<feature type="transmembrane region" description="Helical" evidence="7">
    <location>
        <begin position="137"/>
        <end position="161"/>
    </location>
</feature>
<dbReference type="NCBIfam" id="TIGR00786">
    <property type="entry name" value="dctM"/>
    <property type="match status" value="1"/>
</dbReference>
<keyword evidence="10" id="KW-1185">Reference proteome</keyword>
<evidence type="ECO:0000256" key="5">
    <source>
        <dbReference type="ARBA" id="ARBA00022989"/>
    </source>
</evidence>
<dbReference type="PIRSF" id="PIRSF006066">
    <property type="entry name" value="HI0050"/>
    <property type="match status" value="1"/>
</dbReference>
<dbReference type="Proteomes" id="UP000515480">
    <property type="component" value="Chromosome"/>
</dbReference>
<accession>A0A7G7VL91</accession>
<dbReference type="EMBL" id="CP060204">
    <property type="protein sequence ID" value="QNH54884.1"/>
    <property type="molecule type" value="Genomic_DNA"/>
</dbReference>
<feature type="transmembrane region" description="Helical" evidence="7">
    <location>
        <begin position="56"/>
        <end position="74"/>
    </location>
</feature>
<name>A0A7G7VL91_9FIRM</name>
<dbReference type="InterPro" id="IPR010656">
    <property type="entry name" value="DctM"/>
</dbReference>
<feature type="transmembrane region" description="Helical" evidence="7">
    <location>
        <begin position="244"/>
        <end position="262"/>
    </location>
</feature>
<evidence type="ECO:0000256" key="6">
    <source>
        <dbReference type="ARBA" id="ARBA00023136"/>
    </source>
</evidence>